<feature type="compositionally biased region" description="Polar residues" evidence="3">
    <location>
        <begin position="441"/>
        <end position="450"/>
    </location>
</feature>
<dbReference type="SUPFAM" id="SSF48726">
    <property type="entry name" value="Immunoglobulin"/>
    <property type="match status" value="3"/>
</dbReference>
<dbReference type="Gene3D" id="2.60.40.10">
    <property type="entry name" value="Immunoglobulins"/>
    <property type="match status" value="3"/>
</dbReference>
<dbReference type="InterPro" id="IPR007110">
    <property type="entry name" value="Ig-like_dom"/>
</dbReference>
<accession>A0ABQ3FX35</accession>
<evidence type="ECO:0000259" key="4">
    <source>
        <dbReference type="PROSITE" id="PS50835"/>
    </source>
</evidence>
<evidence type="ECO:0000256" key="1">
    <source>
        <dbReference type="ARBA" id="ARBA00022737"/>
    </source>
</evidence>
<gene>
    <name evidence="5" type="ORF">GCM10007320_08480</name>
</gene>
<feature type="compositionally biased region" description="Low complexity" evidence="3">
    <location>
        <begin position="397"/>
        <end position="416"/>
    </location>
</feature>
<keyword evidence="2" id="KW-1015">Disulfide bond</keyword>
<comment type="caution">
    <text evidence="5">The sequence shown here is derived from an EMBL/GenBank/DDBJ whole genome shotgun (WGS) entry which is preliminary data.</text>
</comment>
<feature type="domain" description="Ig-like" evidence="4">
    <location>
        <begin position="727"/>
        <end position="808"/>
    </location>
</feature>
<feature type="domain" description="Ig-like" evidence="4">
    <location>
        <begin position="630"/>
        <end position="719"/>
    </location>
</feature>
<feature type="compositionally biased region" description="Low complexity" evidence="3">
    <location>
        <begin position="425"/>
        <end position="440"/>
    </location>
</feature>
<dbReference type="InterPro" id="IPR003599">
    <property type="entry name" value="Ig_sub"/>
</dbReference>
<organism evidence="5 6">
    <name type="scientific">Pseudorhodoferax aquiterrae</name>
    <dbReference type="NCBI Taxonomy" id="747304"/>
    <lineage>
        <taxon>Bacteria</taxon>
        <taxon>Pseudomonadati</taxon>
        <taxon>Pseudomonadota</taxon>
        <taxon>Betaproteobacteria</taxon>
        <taxon>Burkholderiales</taxon>
        <taxon>Comamonadaceae</taxon>
    </lineage>
</organism>
<dbReference type="EMBL" id="BMYK01000002">
    <property type="protein sequence ID" value="GHC72538.1"/>
    <property type="molecule type" value="Genomic_DNA"/>
</dbReference>
<dbReference type="PROSITE" id="PS50835">
    <property type="entry name" value="IG_LIKE"/>
    <property type="match status" value="2"/>
</dbReference>
<evidence type="ECO:0000313" key="6">
    <source>
        <dbReference type="Proteomes" id="UP000626210"/>
    </source>
</evidence>
<dbReference type="PANTHER" id="PTHR44170:SF6">
    <property type="entry name" value="CONTACTIN"/>
    <property type="match status" value="1"/>
</dbReference>
<reference evidence="6" key="1">
    <citation type="journal article" date="2019" name="Int. J. Syst. Evol. Microbiol.">
        <title>The Global Catalogue of Microorganisms (GCM) 10K type strain sequencing project: providing services to taxonomists for standard genome sequencing and annotation.</title>
        <authorList>
            <consortium name="The Broad Institute Genomics Platform"/>
            <consortium name="The Broad Institute Genome Sequencing Center for Infectious Disease"/>
            <person name="Wu L."/>
            <person name="Ma J."/>
        </authorList>
    </citation>
    <scope>NUCLEOTIDE SEQUENCE [LARGE SCALE GENOMIC DNA]</scope>
    <source>
        <strain evidence="6">KCTC 23314</strain>
    </source>
</reference>
<keyword evidence="1" id="KW-0677">Repeat</keyword>
<evidence type="ECO:0000256" key="3">
    <source>
        <dbReference type="SAM" id="MobiDB-lite"/>
    </source>
</evidence>
<feature type="region of interest" description="Disordered" evidence="3">
    <location>
        <begin position="397"/>
        <end position="463"/>
    </location>
</feature>
<evidence type="ECO:0000313" key="5">
    <source>
        <dbReference type="EMBL" id="GHC72538.1"/>
    </source>
</evidence>
<protein>
    <recommendedName>
        <fullName evidence="4">Ig-like domain-containing protein</fullName>
    </recommendedName>
</protein>
<name>A0ABQ3FX35_9BURK</name>
<sequence length="929" mass="94177">MATEVHYELGPSGDFATWQDARTALVALNPVANDQIVYLNVAVDVTINNNTVDWANANTDAEHPIIVRPKPGLGWRSLHPNSHSRPAGGIKLTINVGANNGLLSSNGFIFEDFLITAASTTSGRYPIYLGGTGTVRGGMRRCWINGSNSVQPLITVLRGSAVPAAFADYFLQDCVIEATGSTTLAAAVFSYNACVERNVFSGPQLAVRIAGGVGGPAIRNNVIVGDVLNEHTGNVQALSIAASGSNSVTGTYTRGGSGTSYNAGTFATGLTSAAFDAGGYRPAAGGALIDTADDSANFTLDMNGLNRSSVPDRGPFQRTAGVALPTGTINVSLPSGQTVVVTGTQTGATSGTVTLDGASDLVQSIDVGSSSYTVTFTGVPPGTYAASLLLTNSGGPRTVTGGSVTVTETTGNPTAPEAEEPAGPPEVSGVSGVATSSGTAQITATTTRSGGTLRGVVSTSATKPTTAQIDAGQTHAGVAAPWAGSQVPSSPGARAFSASGLSATQTYYAHVYHDHPDGDSAIVSSSAWTQPAVVVAPEITNQPDDLTVEDGADAVFTISFTGTAPIAVQARRDGVNVPGAVVGSGTASYTIADCDAADSGAQISFFVSNSAGSDTSDVAVLTVNAPIAAPTITTEPADDAVTEGESAVFSLEATNGGGTNTIQWFTRPQGDTGNGTAVSGATASTLTTAALALADDGREYRGRVTNEADTVYTRWARVTVDAIIYAPEITTDPQSQTRNVGQTAVFTVTANGTEPFTVDWYFKGALVSGVTGKTFTTPALAAQDNGAQVYCVVKNSAGEDTSVVAVLTVLTPVVPPVMAGSVSFSQVTHLSYIAAWGAASNSPTRYELSLNGGAWQSVGLTLTRLIEGRTPLATDTVDVRAVNNDGVSNVITGNVTLAAQPPILPPGSGGVLAGISPPALFQLLAMAGE</sequence>
<dbReference type="InterPro" id="IPR036179">
    <property type="entry name" value="Ig-like_dom_sf"/>
</dbReference>
<proteinExistence type="predicted"/>
<dbReference type="InterPro" id="IPR013783">
    <property type="entry name" value="Ig-like_fold"/>
</dbReference>
<dbReference type="RefSeq" id="WP_189685715.1">
    <property type="nucleotide sequence ID" value="NZ_BMYK01000002.1"/>
</dbReference>
<dbReference type="InterPro" id="IPR013098">
    <property type="entry name" value="Ig_I-set"/>
</dbReference>
<evidence type="ECO:0000256" key="2">
    <source>
        <dbReference type="ARBA" id="ARBA00023157"/>
    </source>
</evidence>
<dbReference type="Pfam" id="PF07679">
    <property type="entry name" value="I-set"/>
    <property type="match status" value="1"/>
</dbReference>
<dbReference type="Proteomes" id="UP000626210">
    <property type="component" value="Unassembled WGS sequence"/>
</dbReference>
<dbReference type="PANTHER" id="PTHR44170">
    <property type="entry name" value="PROTEIN SIDEKICK"/>
    <property type="match status" value="1"/>
</dbReference>
<keyword evidence="6" id="KW-1185">Reference proteome</keyword>
<dbReference type="SMART" id="SM00409">
    <property type="entry name" value="IG"/>
    <property type="match status" value="3"/>
</dbReference>